<dbReference type="Pfam" id="PF00082">
    <property type="entry name" value="Peptidase_S8"/>
    <property type="match status" value="2"/>
</dbReference>
<dbReference type="InterPro" id="IPR015500">
    <property type="entry name" value="Peptidase_S8_subtilisin-rel"/>
</dbReference>
<dbReference type="AlphaFoldDB" id="A0ABD5RJA5"/>
<feature type="active site" description="Charge relay system" evidence="5 6">
    <location>
        <position position="148"/>
    </location>
</feature>
<evidence type="ECO:0000256" key="5">
    <source>
        <dbReference type="PIRSR" id="PIRSR615500-1"/>
    </source>
</evidence>
<dbReference type="PROSITE" id="PS51892">
    <property type="entry name" value="SUBTILASE"/>
    <property type="match status" value="1"/>
</dbReference>
<name>A0ABD5RJA5_9EURY</name>
<gene>
    <name evidence="9" type="ORF">ACFPYI_05035</name>
</gene>
<evidence type="ECO:0000256" key="6">
    <source>
        <dbReference type="PROSITE-ProRule" id="PRU01240"/>
    </source>
</evidence>
<evidence type="ECO:0000256" key="1">
    <source>
        <dbReference type="ARBA" id="ARBA00011073"/>
    </source>
</evidence>
<dbReference type="PRINTS" id="PR00723">
    <property type="entry name" value="SUBTILISIN"/>
</dbReference>
<dbReference type="PROSITE" id="PS00138">
    <property type="entry name" value="SUBTILASE_SER"/>
    <property type="match status" value="1"/>
</dbReference>
<feature type="domain" description="Peptidase S8/S53" evidence="8">
    <location>
        <begin position="379"/>
        <end position="481"/>
    </location>
</feature>
<feature type="active site" description="Charge relay system" evidence="5 6">
    <location>
        <position position="177"/>
    </location>
</feature>
<feature type="region of interest" description="Disordered" evidence="7">
    <location>
        <begin position="493"/>
        <end position="529"/>
    </location>
</feature>
<evidence type="ECO:0000256" key="3">
    <source>
        <dbReference type="ARBA" id="ARBA00022801"/>
    </source>
</evidence>
<evidence type="ECO:0000256" key="7">
    <source>
        <dbReference type="SAM" id="MobiDB-lite"/>
    </source>
</evidence>
<feature type="compositionally biased region" description="Low complexity" evidence="7">
    <location>
        <begin position="517"/>
        <end position="529"/>
    </location>
</feature>
<dbReference type="PANTHER" id="PTHR43399">
    <property type="entry name" value="SUBTILISIN-RELATED"/>
    <property type="match status" value="1"/>
</dbReference>
<feature type="active site" description="Charge relay system" evidence="5 6">
    <location>
        <position position="433"/>
    </location>
</feature>
<keyword evidence="3 6" id="KW-0378">Hydrolase</keyword>
<keyword evidence="10" id="KW-1185">Reference proteome</keyword>
<dbReference type="GO" id="GO:0004252">
    <property type="term" value="F:serine-type endopeptidase activity"/>
    <property type="evidence" value="ECO:0007669"/>
    <property type="project" value="UniProtKB-UniRule"/>
</dbReference>
<dbReference type="InterPro" id="IPR051048">
    <property type="entry name" value="Peptidase_S8/S53_subtilisin"/>
</dbReference>
<organism evidence="9 10">
    <name type="scientific">Halomarina salina</name>
    <dbReference type="NCBI Taxonomy" id="1872699"/>
    <lineage>
        <taxon>Archaea</taxon>
        <taxon>Methanobacteriati</taxon>
        <taxon>Methanobacteriota</taxon>
        <taxon>Stenosarchaea group</taxon>
        <taxon>Halobacteria</taxon>
        <taxon>Halobacteriales</taxon>
        <taxon>Natronomonadaceae</taxon>
        <taxon>Halomarina</taxon>
    </lineage>
</organism>
<dbReference type="InterPro" id="IPR036852">
    <property type="entry name" value="Peptidase_S8/S53_dom_sf"/>
</dbReference>
<dbReference type="Proteomes" id="UP001596099">
    <property type="component" value="Unassembled WGS sequence"/>
</dbReference>
<dbReference type="SUPFAM" id="SSF52743">
    <property type="entry name" value="Subtilisin-like"/>
    <property type="match status" value="1"/>
</dbReference>
<dbReference type="InterPro" id="IPR023828">
    <property type="entry name" value="Peptidase_S8_Ser-AS"/>
</dbReference>
<evidence type="ECO:0000256" key="4">
    <source>
        <dbReference type="ARBA" id="ARBA00022825"/>
    </source>
</evidence>
<protein>
    <submittedName>
        <fullName evidence="9">S8 family serine peptidase</fullName>
    </submittedName>
</protein>
<keyword evidence="4 6" id="KW-0720">Serine protease</keyword>
<evidence type="ECO:0000313" key="10">
    <source>
        <dbReference type="Proteomes" id="UP001596099"/>
    </source>
</evidence>
<reference evidence="9 10" key="1">
    <citation type="journal article" date="2019" name="Int. J. Syst. Evol. Microbiol.">
        <title>The Global Catalogue of Microorganisms (GCM) 10K type strain sequencing project: providing services to taxonomists for standard genome sequencing and annotation.</title>
        <authorList>
            <consortium name="The Broad Institute Genomics Platform"/>
            <consortium name="The Broad Institute Genome Sequencing Center for Infectious Disease"/>
            <person name="Wu L."/>
            <person name="Ma J."/>
        </authorList>
    </citation>
    <scope>NUCLEOTIDE SEQUENCE [LARGE SCALE GENOMIC DNA]</scope>
    <source>
        <strain evidence="9 10">CGMCC 1.12543</strain>
    </source>
</reference>
<evidence type="ECO:0000313" key="9">
    <source>
        <dbReference type="EMBL" id="MFC5970692.1"/>
    </source>
</evidence>
<comment type="similarity">
    <text evidence="1 6">Belongs to the peptidase S8 family.</text>
</comment>
<dbReference type="EMBL" id="JBHSQH010000001">
    <property type="protein sequence ID" value="MFC5970692.1"/>
    <property type="molecule type" value="Genomic_DNA"/>
</dbReference>
<feature type="domain" description="Peptidase S8/S53" evidence="8">
    <location>
        <begin position="139"/>
        <end position="261"/>
    </location>
</feature>
<comment type="caution">
    <text evidence="9">The sequence shown here is derived from an EMBL/GenBank/DDBJ whole genome shotgun (WGS) entry which is preliminary data.</text>
</comment>
<dbReference type="RefSeq" id="WP_247413617.1">
    <property type="nucleotide sequence ID" value="NZ_JALLGW010000001.1"/>
</dbReference>
<keyword evidence="2 6" id="KW-0645">Protease</keyword>
<evidence type="ECO:0000256" key="2">
    <source>
        <dbReference type="ARBA" id="ARBA00022670"/>
    </source>
</evidence>
<proteinExistence type="inferred from homology"/>
<accession>A0ABD5RJA5</accession>
<dbReference type="Gene3D" id="3.40.50.200">
    <property type="entry name" value="Peptidase S8/S53 domain"/>
    <property type="match status" value="2"/>
</dbReference>
<dbReference type="PANTHER" id="PTHR43399:SF4">
    <property type="entry name" value="CELL WALL-ASSOCIATED PROTEASE"/>
    <property type="match status" value="1"/>
</dbReference>
<dbReference type="InterPro" id="IPR000209">
    <property type="entry name" value="Peptidase_S8/S53_dom"/>
</dbReference>
<dbReference type="GO" id="GO:0006508">
    <property type="term" value="P:proteolysis"/>
    <property type="evidence" value="ECO:0007669"/>
    <property type="project" value="UniProtKB-KW"/>
</dbReference>
<sequence>MTRRVVVVALVCALVLAPVTHLPTPSDDHVVPNDAGLQSKLLEQRQTPPTVQEQASVVLRLKGLTGVPEMAGFDVERTYTREGDRLVEGSVSYADIERLSRNPRITSVRVAGTTIERDTVSPGVSAVGADQLHAAGITGENVTVGIIDSDFRMSHPAIAGVDTVYRTFGGGSDDWEHGTAVASVVADTAPGADMRLAAVGPTTSDEEYQSAVDWLVEGGADVVVDSGSYYAQPGDGNGTLARVAANASEEVVFVTSAGNHANRYWAGNYTDGAWVNYAGDDGYVDGNVLNDGEPFSGTVDVSVRWDGWPTTDEDFDIYLMREYSGGDYAVAKATGHDGQPFEHLTKQVSYGRYYVSIRAANVDDPHRVELFASHSLANQSSGGVTAPASARDVVSVGAIRNGTLQPFSARTNVDLVAPDAVALSGGNVEGGTSFAAPYVAGVAALATGANPDLNASEVRELLYTNASDFGDEGVDDTSGYGVVSALGILGVDTGESSDEANGESDATDANSEAMSDPTAPTATLRPALA</sequence>
<evidence type="ECO:0000259" key="8">
    <source>
        <dbReference type="Pfam" id="PF00082"/>
    </source>
</evidence>
<feature type="compositionally biased region" description="Acidic residues" evidence="7">
    <location>
        <begin position="495"/>
        <end position="506"/>
    </location>
</feature>